<gene>
    <name evidence="1" type="ORF">RFH988_LOCUS13101</name>
</gene>
<evidence type="ECO:0000313" key="1">
    <source>
        <dbReference type="EMBL" id="CAF0980125.1"/>
    </source>
</evidence>
<dbReference type="AlphaFoldDB" id="A0A814FHJ2"/>
<evidence type="ECO:0000313" key="2">
    <source>
        <dbReference type="Proteomes" id="UP000663882"/>
    </source>
</evidence>
<accession>A0A814FHJ2</accession>
<name>A0A814FHJ2_9BILA</name>
<proteinExistence type="predicted"/>
<sequence>MNDLQVVGGAILCFYGHVKFGTSIIGQGLVDVFTAVATKITDDFSMSDYFKNKIVSYGTQLFGLGMLDRFVTPLMSTQTISIIGFRVKTVHELATNGINLDFLKNAALGALQVAGINGDSWKYAKTIVKNIDTATALISGDFKQIMNVKIVNNFLQLFDGENALLKGKEKEILSRALNFSVDLSNFDKNNPLSTNALPKALEEEYAKRNKDINQLIHTTIDLINSSGHLTTDDVVRVVTEIFRATDPSSIYEANKHRLNSGVRSIVEPCIQQCKQFQDQIKFFENQFVVQNCFDMLRQQNISYETLMKSNGSNLMKNIIGQQLQSHNMQADILKTVLFNSVDKLVNPIGQTRGIDVINSDAGKLLKNHIEMNIIRPYLDIQQEKDLNKADQKLMNQFSTAFEYLQRQRVNGHRQ</sequence>
<protein>
    <submittedName>
        <fullName evidence="1">Uncharacterized protein</fullName>
    </submittedName>
</protein>
<dbReference type="EMBL" id="CAJNOO010000567">
    <property type="protein sequence ID" value="CAF0980125.1"/>
    <property type="molecule type" value="Genomic_DNA"/>
</dbReference>
<organism evidence="1 2">
    <name type="scientific">Rotaria sordida</name>
    <dbReference type="NCBI Taxonomy" id="392033"/>
    <lineage>
        <taxon>Eukaryota</taxon>
        <taxon>Metazoa</taxon>
        <taxon>Spiralia</taxon>
        <taxon>Gnathifera</taxon>
        <taxon>Rotifera</taxon>
        <taxon>Eurotatoria</taxon>
        <taxon>Bdelloidea</taxon>
        <taxon>Philodinida</taxon>
        <taxon>Philodinidae</taxon>
        <taxon>Rotaria</taxon>
    </lineage>
</organism>
<reference evidence="1" key="1">
    <citation type="submission" date="2021-02" db="EMBL/GenBank/DDBJ databases">
        <authorList>
            <person name="Nowell W R."/>
        </authorList>
    </citation>
    <scope>NUCLEOTIDE SEQUENCE</scope>
</reference>
<comment type="caution">
    <text evidence="1">The sequence shown here is derived from an EMBL/GenBank/DDBJ whole genome shotgun (WGS) entry which is preliminary data.</text>
</comment>
<dbReference type="Proteomes" id="UP000663882">
    <property type="component" value="Unassembled WGS sequence"/>
</dbReference>